<feature type="binding site" evidence="9">
    <location>
        <begin position="47"/>
        <end position="48"/>
    </location>
    <ligand>
        <name>FMN</name>
        <dbReference type="ChEBI" id="CHEBI:58210"/>
    </ligand>
</feature>
<feature type="binding site" evidence="9">
    <location>
        <position position="220"/>
    </location>
    <ligand>
        <name>FMN</name>
        <dbReference type="ChEBI" id="CHEBI:58210"/>
    </ligand>
</feature>
<organism evidence="11 12">
    <name type="scientific">Arcanobacterium pinnipediorum</name>
    <dbReference type="NCBI Taxonomy" id="1503041"/>
    <lineage>
        <taxon>Bacteria</taxon>
        <taxon>Bacillati</taxon>
        <taxon>Actinomycetota</taxon>
        <taxon>Actinomycetes</taxon>
        <taxon>Actinomycetales</taxon>
        <taxon>Actinomycetaceae</taxon>
        <taxon>Arcanobacterium</taxon>
    </lineage>
</organism>
<gene>
    <name evidence="9" type="primary">pyrD</name>
    <name evidence="11" type="ORF">NG665_05130</name>
</gene>
<evidence type="ECO:0000259" key="10">
    <source>
        <dbReference type="Pfam" id="PF01180"/>
    </source>
</evidence>
<comment type="catalytic activity">
    <reaction evidence="9">
        <text>(S)-dihydroorotate + A = orotate + AH2</text>
        <dbReference type="Rhea" id="RHEA:18073"/>
        <dbReference type="ChEBI" id="CHEBI:13193"/>
        <dbReference type="ChEBI" id="CHEBI:17499"/>
        <dbReference type="ChEBI" id="CHEBI:30839"/>
        <dbReference type="ChEBI" id="CHEBI:30864"/>
    </reaction>
</comment>
<feature type="binding site" evidence="9">
    <location>
        <position position="194"/>
    </location>
    <ligand>
        <name>FMN</name>
        <dbReference type="ChEBI" id="CHEBI:58210"/>
    </ligand>
</feature>
<protein>
    <recommendedName>
        <fullName evidence="9">Dihydroorotate dehydrogenase</fullName>
        <shortName evidence="9">DHOD</shortName>
        <shortName evidence="9">DHODase</shortName>
        <shortName evidence="9">DHOdehase</shortName>
        <ecNumber evidence="9">1.3.-.-</ecNumber>
    </recommendedName>
</protein>
<comment type="pathway">
    <text evidence="2 9">Pyrimidine metabolism; UMP biosynthesis via de novo pathway.</text>
</comment>
<feature type="binding site" evidence="9">
    <location>
        <position position="47"/>
    </location>
    <ligand>
        <name>substrate</name>
    </ligand>
</feature>
<name>A0ABY5AHP5_9ACTO</name>
<evidence type="ECO:0000256" key="9">
    <source>
        <dbReference type="HAMAP-Rule" id="MF_00224"/>
    </source>
</evidence>
<proteinExistence type="inferred from homology"/>
<evidence type="ECO:0000256" key="4">
    <source>
        <dbReference type="ARBA" id="ARBA00022490"/>
    </source>
</evidence>
<dbReference type="NCBIfam" id="TIGR01037">
    <property type="entry name" value="pyrD_sub1_fam"/>
    <property type="match status" value="1"/>
</dbReference>
<comment type="subcellular location">
    <subcellularLocation>
        <location evidence="1 9">Cytoplasm</location>
    </subcellularLocation>
</comment>
<dbReference type="NCBIfam" id="NF005574">
    <property type="entry name" value="PRK07259.1"/>
    <property type="match status" value="1"/>
</dbReference>
<feature type="binding site" evidence="9">
    <location>
        <position position="102"/>
    </location>
    <ligand>
        <name>FMN</name>
        <dbReference type="ChEBI" id="CHEBI:58210"/>
    </ligand>
</feature>
<dbReference type="InterPro" id="IPR024920">
    <property type="entry name" value="Dihydroorotate_DH_1"/>
</dbReference>
<evidence type="ECO:0000256" key="6">
    <source>
        <dbReference type="ARBA" id="ARBA00022643"/>
    </source>
</evidence>
<evidence type="ECO:0000256" key="1">
    <source>
        <dbReference type="ARBA" id="ARBA00004496"/>
    </source>
</evidence>
<comment type="cofactor">
    <cofactor evidence="9">
        <name>FMN</name>
        <dbReference type="ChEBI" id="CHEBI:58210"/>
    </cofactor>
    <text evidence="9">Binds 1 FMN per subunit.</text>
</comment>
<sequence length="310" mass="32823">MSTNRLAVNLCGIELDNPIIGASGTFGFGAEFARLWDINKLGTFSFKGTTAQPRSGNAQPRVAEAPGGMLNAIGLANPGVEAVIAQELPKMREYFTKPVMANVAGFSLEEYAHVAHALDAEENVGWLEINISCPNVHDGGKTFADSPESAAQVCDVVKNVTTKPIIMKLSPNTGREVEIAQACQEAGADALSLINTFVGMRLNLRTGQPILANRTGGVSGPGVFPMAVRMIWDVSRAVDIPIIGIGGVQSASDVIEMMYAGATAVQVGTANLIDPYASLDIINELPAEMDRHHISTLQSLVTNKVEGNHL</sequence>
<dbReference type="InterPro" id="IPR049622">
    <property type="entry name" value="Dihydroorotate_DH_I"/>
</dbReference>
<evidence type="ECO:0000256" key="5">
    <source>
        <dbReference type="ARBA" id="ARBA00022630"/>
    </source>
</evidence>
<keyword evidence="4 9" id="KW-0963">Cytoplasm</keyword>
<dbReference type="EC" id="1.3.-.-" evidence="9"/>
<dbReference type="CDD" id="cd04740">
    <property type="entry name" value="DHOD_1B_like"/>
    <property type="match status" value="1"/>
</dbReference>
<dbReference type="GO" id="GO:0004589">
    <property type="term" value="F:dihydroorotate dehydrogenase (NAD+) activity"/>
    <property type="evidence" value="ECO:0007669"/>
    <property type="project" value="UniProtKB-EC"/>
</dbReference>
<evidence type="ECO:0000256" key="2">
    <source>
        <dbReference type="ARBA" id="ARBA00004725"/>
    </source>
</evidence>
<keyword evidence="8 9" id="KW-0560">Oxidoreductase</keyword>
<dbReference type="Pfam" id="PF01180">
    <property type="entry name" value="DHO_dh"/>
    <property type="match status" value="1"/>
</dbReference>
<dbReference type="Proteomes" id="UP001056109">
    <property type="component" value="Chromosome"/>
</dbReference>
<keyword evidence="5 9" id="KW-0285">Flavoprotein</keyword>
<dbReference type="InterPro" id="IPR050074">
    <property type="entry name" value="DHO_dehydrogenase"/>
</dbReference>
<comment type="function">
    <text evidence="9">Catalyzes the conversion of dihydroorotate to orotate.</text>
</comment>
<feature type="binding site" evidence="9">
    <location>
        <begin position="71"/>
        <end position="75"/>
    </location>
    <ligand>
        <name>substrate</name>
    </ligand>
</feature>
<feature type="active site" description="Nucleophile" evidence="9">
    <location>
        <position position="133"/>
    </location>
</feature>
<dbReference type="Gene3D" id="3.20.20.70">
    <property type="entry name" value="Aldolase class I"/>
    <property type="match status" value="1"/>
</dbReference>
<keyword evidence="12" id="KW-1185">Reference proteome</keyword>
<keyword evidence="7 9" id="KW-0665">Pyrimidine biosynthesis</keyword>
<dbReference type="PIRSF" id="PIRSF000164">
    <property type="entry name" value="DHO_oxidase"/>
    <property type="match status" value="1"/>
</dbReference>
<dbReference type="InterPro" id="IPR033888">
    <property type="entry name" value="DHOD_1B"/>
</dbReference>
<feature type="binding site" evidence="9">
    <location>
        <position position="23"/>
    </location>
    <ligand>
        <name>FMN</name>
        <dbReference type="ChEBI" id="CHEBI:58210"/>
    </ligand>
</feature>
<reference evidence="11" key="1">
    <citation type="submission" date="2022-06" db="EMBL/GenBank/DDBJ databases">
        <title>Complete Genome Sequence of Arcanobacterium pinnipediorum strain DSM 28752 isolated from a harbour seal.</title>
        <authorList>
            <person name="Borowiak M."/>
            <person name="Kreitlow A."/>
            <person name="Alssahen M."/>
            <person name="Malorny B."/>
            <person name="Laemmler C."/>
            <person name="Prenger-Berninghoff E."/>
            <person name="Siebert U."/>
            <person name="Ploetz M."/>
            <person name="Abdulmawjood A."/>
        </authorList>
    </citation>
    <scope>NUCLEOTIDE SEQUENCE</scope>
    <source>
        <strain evidence="11">DSM 28752</strain>
    </source>
</reference>
<dbReference type="PANTHER" id="PTHR48109">
    <property type="entry name" value="DIHYDROOROTATE DEHYDROGENASE (QUINONE), MITOCHONDRIAL-RELATED"/>
    <property type="match status" value="1"/>
</dbReference>
<comment type="similarity">
    <text evidence="3 9">Belongs to the dihydroorotate dehydrogenase family. Type 1 subfamily.</text>
</comment>
<evidence type="ECO:0000313" key="11">
    <source>
        <dbReference type="EMBL" id="USR78779.1"/>
    </source>
</evidence>
<dbReference type="InterPro" id="IPR005720">
    <property type="entry name" value="Dihydroorotate_DH_cat"/>
</dbReference>
<feature type="binding site" evidence="9">
    <location>
        <position position="130"/>
    </location>
    <ligand>
        <name>FMN</name>
        <dbReference type="ChEBI" id="CHEBI:58210"/>
    </ligand>
</feature>
<evidence type="ECO:0000256" key="3">
    <source>
        <dbReference type="ARBA" id="ARBA00008008"/>
    </source>
</evidence>
<feature type="binding site" evidence="9">
    <location>
        <begin position="195"/>
        <end position="196"/>
    </location>
    <ligand>
        <name>substrate</name>
    </ligand>
</feature>
<feature type="binding site" evidence="9">
    <location>
        <begin position="246"/>
        <end position="247"/>
    </location>
    <ligand>
        <name>FMN</name>
        <dbReference type="ChEBI" id="CHEBI:58210"/>
    </ligand>
</feature>
<evidence type="ECO:0000256" key="8">
    <source>
        <dbReference type="ARBA" id="ARBA00023002"/>
    </source>
</evidence>
<dbReference type="InterPro" id="IPR012135">
    <property type="entry name" value="Dihydroorotate_DH_1_2"/>
</dbReference>
<dbReference type="RefSeq" id="WP_252672593.1">
    <property type="nucleotide sequence ID" value="NZ_CP099547.1"/>
</dbReference>
<accession>A0ABY5AHP5</accession>
<feature type="domain" description="Dihydroorotate dehydrogenase catalytic" evidence="10">
    <location>
        <begin position="6"/>
        <end position="289"/>
    </location>
</feature>
<evidence type="ECO:0000313" key="12">
    <source>
        <dbReference type="Proteomes" id="UP001056109"/>
    </source>
</evidence>
<feature type="binding site" evidence="9">
    <location>
        <position position="130"/>
    </location>
    <ligand>
        <name>substrate</name>
    </ligand>
</feature>
<dbReference type="InterPro" id="IPR013785">
    <property type="entry name" value="Aldolase_TIM"/>
</dbReference>
<dbReference type="PROSITE" id="PS00911">
    <property type="entry name" value="DHODEHASE_1"/>
    <property type="match status" value="1"/>
</dbReference>
<feature type="binding site" evidence="9">
    <location>
        <position position="168"/>
    </location>
    <ligand>
        <name>FMN</name>
        <dbReference type="ChEBI" id="CHEBI:58210"/>
    </ligand>
</feature>
<dbReference type="HAMAP" id="MF_00224">
    <property type="entry name" value="DHO_dh_type1"/>
    <property type="match status" value="1"/>
</dbReference>
<dbReference type="SUPFAM" id="SSF51395">
    <property type="entry name" value="FMN-linked oxidoreductases"/>
    <property type="match status" value="1"/>
</dbReference>
<dbReference type="PANTHER" id="PTHR48109:SF1">
    <property type="entry name" value="DIHYDROOROTATE DEHYDROGENASE (FUMARATE)"/>
    <property type="match status" value="1"/>
</dbReference>
<keyword evidence="6 9" id="KW-0288">FMN</keyword>
<evidence type="ECO:0000256" key="7">
    <source>
        <dbReference type="ARBA" id="ARBA00022975"/>
    </source>
</evidence>
<dbReference type="PROSITE" id="PS00912">
    <property type="entry name" value="DHODEHASE_2"/>
    <property type="match status" value="1"/>
</dbReference>
<dbReference type="EMBL" id="CP099547">
    <property type="protein sequence ID" value="USR78779.1"/>
    <property type="molecule type" value="Genomic_DNA"/>
</dbReference>
<dbReference type="InterPro" id="IPR001295">
    <property type="entry name" value="Dihydroorotate_DH_CS"/>
</dbReference>
<feature type="binding site" evidence="9">
    <location>
        <begin position="268"/>
        <end position="269"/>
    </location>
    <ligand>
        <name>FMN</name>
        <dbReference type="ChEBI" id="CHEBI:58210"/>
    </ligand>
</feature>